<accession>A0ABS8RX30</accession>
<dbReference type="EMBL" id="JACEIK010000119">
    <property type="protein sequence ID" value="MCD7450174.1"/>
    <property type="molecule type" value="Genomic_DNA"/>
</dbReference>
<gene>
    <name evidence="2" type="ORF">HAX54_004163</name>
</gene>
<evidence type="ECO:0000313" key="2">
    <source>
        <dbReference type="EMBL" id="MCD7450174.1"/>
    </source>
</evidence>
<evidence type="ECO:0000313" key="3">
    <source>
        <dbReference type="Proteomes" id="UP000823775"/>
    </source>
</evidence>
<keyword evidence="3" id="KW-1185">Reference proteome</keyword>
<dbReference type="Proteomes" id="UP000823775">
    <property type="component" value="Unassembled WGS sequence"/>
</dbReference>
<feature type="compositionally biased region" description="Low complexity" evidence="1">
    <location>
        <begin position="7"/>
        <end position="20"/>
    </location>
</feature>
<reference evidence="2 3" key="1">
    <citation type="journal article" date="2021" name="BMC Genomics">
        <title>Datura genome reveals duplications of psychoactive alkaloid biosynthetic genes and high mutation rate following tissue culture.</title>
        <authorList>
            <person name="Rajewski A."/>
            <person name="Carter-House D."/>
            <person name="Stajich J."/>
            <person name="Litt A."/>
        </authorList>
    </citation>
    <scope>NUCLEOTIDE SEQUENCE [LARGE SCALE GENOMIC DNA]</scope>
    <source>
        <strain evidence="2">AR-01</strain>
    </source>
</reference>
<feature type="region of interest" description="Disordered" evidence="1">
    <location>
        <begin position="1"/>
        <end position="45"/>
    </location>
</feature>
<organism evidence="2 3">
    <name type="scientific">Datura stramonium</name>
    <name type="common">Jimsonweed</name>
    <name type="synonym">Common thornapple</name>
    <dbReference type="NCBI Taxonomy" id="4076"/>
    <lineage>
        <taxon>Eukaryota</taxon>
        <taxon>Viridiplantae</taxon>
        <taxon>Streptophyta</taxon>
        <taxon>Embryophyta</taxon>
        <taxon>Tracheophyta</taxon>
        <taxon>Spermatophyta</taxon>
        <taxon>Magnoliopsida</taxon>
        <taxon>eudicotyledons</taxon>
        <taxon>Gunneridae</taxon>
        <taxon>Pentapetalae</taxon>
        <taxon>asterids</taxon>
        <taxon>lamiids</taxon>
        <taxon>Solanales</taxon>
        <taxon>Solanaceae</taxon>
        <taxon>Solanoideae</taxon>
        <taxon>Datureae</taxon>
        <taxon>Datura</taxon>
    </lineage>
</organism>
<proteinExistence type="predicted"/>
<name>A0ABS8RX30_DATST</name>
<feature type="compositionally biased region" description="Basic residues" evidence="1">
    <location>
        <begin position="24"/>
        <end position="39"/>
    </location>
</feature>
<comment type="caution">
    <text evidence="2">The sequence shown here is derived from an EMBL/GenBank/DDBJ whole genome shotgun (WGS) entry which is preliminary data.</text>
</comment>
<evidence type="ECO:0000256" key="1">
    <source>
        <dbReference type="SAM" id="MobiDB-lite"/>
    </source>
</evidence>
<protein>
    <submittedName>
        <fullName evidence="2">Uncharacterized protein</fullName>
    </submittedName>
</protein>
<sequence length="111" mass="12246">MRPNNYLSPSPSLTSDSKSSQLKPTHHHHQEAPQKHHLATKSSRMLTSADSRCSGSVLLFSHPAYPPFEAFACHISDKHYQSHIALIDGHHGCVYLRAPLSLSYLAPLGHA</sequence>